<name>A0A183U0R6_TOXCA</name>
<evidence type="ECO:0000256" key="1">
    <source>
        <dbReference type="ARBA" id="ARBA00009995"/>
    </source>
</evidence>
<dbReference type="Proteomes" id="UP000050794">
    <property type="component" value="Unassembled WGS sequence"/>
</dbReference>
<keyword evidence="3" id="KW-0328">Glycosyltransferase</keyword>
<protein>
    <recommendedName>
        <fullName evidence="2">glucuronosyltransferase</fullName>
        <ecNumber evidence="2">2.4.1.17</ecNumber>
    </recommendedName>
</protein>
<proteinExistence type="inferred from homology"/>
<comment type="similarity">
    <text evidence="1">Belongs to the UDP-glycosyltransferase family.</text>
</comment>
<dbReference type="GO" id="GO:0015020">
    <property type="term" value="F:glucuronosyltransferase activity"/>
    <property type="evidence" value="ECO:0007669"/>
    <property type="project" value="UniProtKB-EC"/>
</dbReference>
<dbReference type="SUPFAM" id="SSF53756">
    <property type="entry name" value="UDP-Glycosyltransferase/glycogen phosphorylase"/>
    <property type="match status" value="1"/>
</dbReference>
<organism evidence="7 8">
    <name type="scientific">Toxocara canis</name>
    <name type="common">Canine roundworm</name>
    <dbReference type="NCBI Taxonomy" id="6265"/>
    <lineage>
        <taxon>Eukaryota</taxon>
        <taxon>Metazoa</taxon>
        <taxon>Ecdysozoa</taxon>
        <taxon>Nematoda</taxon>
        <taxon>Chromadorea</taxon>
        <taxon>Rhabditida</taxon>
        <taxon>Spirurina</taxon>
        <taxon>Ascaridomorpha</taxon>
        <taxon>Ascaridoidea</taxon>
        <taxon>Toxocaridae</taxon>
        <taxon>Toxocara</taxon>
    </lineage>
</organism>
<dbReference type="PANTHER" id="PTHR48043:SF23">
    <property type="entry name" value="UDP-GLUCURONOSYLTRANSFERASE"/>
    <property type="match status" value="1"/>
</dbReference>
<dbReference type="InterPro" id="IPR050271">
    <property type="entry name" value="UDP-glycosyltransferase"/>
</dbReference>
<evidence type="ECO:0000256" key="3">
    <source>
        <dbReference type="ARBA" id="ARBA00022676"/>
    </source>
</evidence>
<reference evidence="8" key="1">
    <citation type="submission" date="2016-06" db="UniProtKB">
        <authorList>
            <consortium name="WormBaseParasite"/>
        </authorList>
    </citation>
    <scope>IDENTIFICATION</scope>
</reference>
<evidence type="ECO:0000256" key="2">
    <source>
        <dbReference type="ARBA" id="ARBA00012544"/>
    </source>
</evidence>
<dbReference type="InterPro" id="IPR002213">
    <property type="entry name" value="UDP_glucos_trans"/>
</dbReference>
<gene>
    <name evidence="6" type="ORF">TCNE_LOCUS2086</name>
</gene>
<dbReference type="WBParaSite" id="TCNE_0000208601-mRNA-1">
    <property type="protein sequence ID" value="TCNE_0000208601-mRNA-1"/>
    <property type="gene ID" value="TCNE_0000208601"/>
</dbReference>
<sequence length="101" mass="11491">MDESTGGVVLVSFGTVVLSSRMPPEVKSAFVSTFRHFPEITFVWKYEVDDEVASDLPNVVKRKWVPQGDLLGKCQALLPFLLLSSNRMRLHRRQQLEKSTL</sequence>
<dbReference type="Pfam" id="PF00201">
    <property type="entry name" value="UDPGT"/>
    <property type="match status" value="1"/>
</dbReference>
<reference evidence="6 7" key="2">
    <citation type="submission" date="2018-11" db="EMBL/GenBank/DDBJ databases">
        <authorList>
            <consortium name="Pathogen Informatics"/>
        </authorList>
    </citation>
    <scope>NUCLEOTIDE SEQUENCE [LARGE SCALE GENOMIC DNA]</scope>
</reference>
<evidence type="ECO:0000313" key="8">
    <source>
        <dbReference type="WBParaSite" id="TCNE_0000208601-mRNA-1"/>
    </source>
</evidence>
<evidence type="ECO:0000256" key="5">
    <source>
        <dbReference type="ARBA" id="ARBA00047475"/>
    </source>
</evidence>
<evidence type="ECO:0000313" key="6">
    <source>
        <dbReference type="EMBL" id="VDM27447.1"/>
    </source>
</evidence>
<accession>A0A183U0R6</accession>
<evidence type="ECO:0000256" key="4">
    <source>
        <dbReference type="ARBA" id="ARBA00022679"/>
    </source>
</evidence>
<dbReference type="EC" id="2.4.1.17" evidence="2"/>
<keyword evidence="7" id="KW-1185">Reference proteome</keyword>
<dbReference type="AlphaFoldDB" id="A0A183U0R6"/>
<dbReference type="EMBL" id="UYWY01001910">
    <property type="protein sequence ID" value="VDM27447.1"/>
    <property type="molecule type" value="Genomic_DNA"/>
</dbReference>
<keyword evidence="4" id="KW-0808">Transferase</keyword>
<evidence type="ECO:0000313" key="7">
    <source>
        <dbReference type="Proteomes" id="UP000050794"/>
    </source>
</evidence>
<dbReference type="Gene3D" id="3.40.50.2000">
    <property type="entry name" value="Glycogen Phosphorylase B"/>
    <property type="match status" value="1"/>
</dbReference>
<dbReference type="PANTHER" id="PTHR48043">
    <property type="entry name" value="EG:EG0003.4 PROTEIN-RELATED"/>
    <property type="match status" value="1"/>
</dbReference>
<comment type="catalytic activity">
    <reaction evidence="5">
        <text>glucuronate acceptor + UDP-alpha-D-glucuronate = acceptor beta-D-glucuronoside + UDP + H(+)</text>
        <dbReference type="Rhea" id="RHEA:21032"/>
        <dbReference type="ChEBI" id="CHEBI:15378"/>
        <dbReference type="ChEBI" id="CHEBI:58052"/>
        <dbReference type="ChEBI" id="CHEBI:58223"/>
        <dbReference type="ChEBI" id="CHEBI:132367"/>
        <dbReference type="ChEBI" id="CHEBI:132368"/>
        <dbReference type="EC" id="2.4.1.17"/>
    </reaction>
</comment>